<gene>
    <name evidence="1" type="ORF">LOK49_LG10G02442</name>
</gene>
<evidence type="ECO:0000313" key="1">
    <source>
        <dbReference type="EMBL" id="KAI7996665.1"/>
    </source>
</evidence>
<dbReference type="EMBL" id="CM045767">
    <property type="protein sequence ID" value="KAI7996665.1"/>
    <property type="molecule type" value="Genomic_DNA"/>
</dbReference>
<accession>A0ACC0G6J1</accession>
<name>A0ACC0G6J1_9ERIC</name>
<comment type="caution">
    <text evidence="1">The sequence shown here is derived from an EMBL/GenBank/DDBJ whole genome shotgun (WGS) entry which is preliminary data.</text>
</comment>
<organism evidence="1 2">
    <name type="scientific">Camellia lanceoleosa</name>
    <dbReference type="NCBI Taxonomy" id="1840588"/>
    <lineage>
        <taxon>Eukaryota</taxon>
        <taxon>Viridiplantae</taxon>
        <taxon>Streptophyta</taxon>
        <taxon>Embryophyta</taxon>
        <taxon>Tracheophyta</taxon>
        <taxon>Spermatophyta</taxon>
        <taxon>Magnoliopsida</taxon>
        <taxon>eudicotyledons</taxon>
        <taxon>Gunneridae</taxon>
        <taxon>Pentapetalae</taxon>
        <taxon>asterids</taxon>
        <taxon>Ericales</taxon>
        <taxon>Theaceae</taxon>
        <taxon>Camellia</taxon>
    </lineage>
</organism>
<dbReference type="Proteomes" id="UP001060215">
    <property type="component" value="Chromosome 10"/>
</dbReference>
<protein>
    <submittedName>
        <fullName evidence="1">Uncharacterized protein</fullName>
    </submittedName>
</protein>
<proteinExistence type="predicted"/>
<reference evidence="1 2" key="1">
    <citation type="journal article" date="2022" name="Plant J.">
        <title>Chromosome-level genome of Camellia lanceoleosa provides a valuable resource for understanding genome evolution and self-incompatibility.</title>
        <authorList>
            <person name="Gong W."/>
            <person name="Xiao S."/>
            <person name="Wang L."/>
            <person name="Liao Z."/>
            <person name="Chang Y."/>
            <person name="Mo W."/>
            <person name="Hu G."/>
            <person name="Li W."/>
            <person name="Zhao G."/>
            <person name="Zhu H."/>
            <person name="Hu X."/>
            <person name="Ji K."/>
            <person name="Xiang X."/>
            <person name="Song Q."/>
            <person name="Yuan D."/>
            <person name="Jin S."/>
            <person name="Zhang L."/>
        </authorList>
    </citation>
    <scope>NUCLEOTIDE SEQUENCE [LARGE SCALE GENOMIC DNA]</scope>
    <source>
        <strain evidence="1">SQ_2022a</strain>
    </source>
</reference>
<keyword evidence="2" id="KW-1185">Reference proteome</keyword>
<evidence type="ECO:0000313" key="2">
    <source>
        <dbReference type="Proteomes" id="UP001060215"/>
    </source>
</evidence>
<sequence length="205" mass="23248">MHLGLHTTKVAQAQLLRKELRKLKKETENIRRSYQTPAKFTRDCKIASKLSKKARAQRNQLSLKIKMGLCFSKTRNDGDDSDHNVTFVGGNVQLITTKESWDEKLSEARKDGKIVVANFSATWCGPCKVIAPFYCELSEKYPSLMYLTVDVDELAEFSTSWDIKATPTFFFLRDGQQVDKLVGANKPELQKKIIAIADSVPPIYK</sequence>